<dbReference type="RefSeq" id="WP_126631719.1">
    <property type="nucleotide sequence ID" value="NZ_BIFT01000002.1"/>
</dbReference>
<dbReference type="EC" id="2.7.11.1" evidence="2"/>
<keyword evidence="3" id="KW-0808">Transferase</keyword>
<evidence type="ECO:0000256" key="4">
    <source>
        <dbReference type="ARBA" id="ARBA00022741"/>
    </source>
</evidence>
<gene>
    <name evidence="11" type="ORF">KDA_72720</name>
</gene>
<protein>
    <recommendedName>
        <fullName evidence="2">non-specific serine/threonine protein kinase</fullName>
        <ecNumber evidence="2">2.7.11.1</ecNumber>
    </recommendedName>
</protein>
<evidence type="ECO:0000256" key="1">
    <source>
        <dbReference type="ARBA" id="ARBA00010886"/>
    </source>
</evidence>
<feature type="domain" description="Protein kinase" evidence="10">
    <location>
        <begin position="17"/>
        <end position="284"/>
    </location>
</feature>
<dbReference type="InterPro" id="IPR050660">
    <property type="entry name" value="NEK_Ser/Thr_kinase"/>
</dbReference>
<dbReference type="PANTHER" id="PTHR43671">
    <property type="entry name" value="SERINE/THREONINE-PROTEIN KINASE NEK"/>
    <property type="match status" value="1"/>
</dbReference>
<dbReference type="AlphaFoldDB" id="A0A402BKA4"/>
<evidence type="ECO:0000256" key="3">
    <source>
        <dbReference type="ARBA" id="ARBA00022679"/>
    </source>
</evidence>
<dbReference type="PANTHER" id="PTHR43671:SF13">
    <property type="entry name" value="SERINE_THREONINE-PROTEIN KINASE NEK2"/>
    <property type="match status" value="1"/>
</dbReference>
<dbReference type="Proteomes" id="UP000287171">
    <property type="component" value="Unassembled WGS sequence"/>
</dbReference>
<evidence type="ECO:0000256" key="7">
    <source>
        <dbReference type="PROSITE-ProRule" id="PRU10141"/>
    </source>
</evidence>
<dbReference type="GO" id="GO:0005524">
    <property type="term" value="F:ATP binding"/>
    <property type="evidence" value="ECO:0007669"/>
    <property type="project" value="UniProtKB-UniRule"/>
</dbReference>
<dbReference type="PROSITE" id="PS00108">
    <property type="entry name" value="PROTEIN_KINASE_ST"/>
    <property type="match status" value="1"/>
</dbReference>
<dbReference type="InterPro" id="IPR017441">
    <property type="entry name" value="Protein_kinase_ATP_BS"/>
</dbReference>
<accession>A0A402BKA4</accession>
<dbReference type="Gene3D" id="3.30.200.20">
    <property type="entry name" value="Phosphorylase Kinase, domain 1"/>
    <property type="match status" value="1"/>
</dbReference>
<name>A0A402BKA4_9CHLR</name>
<evidence type="ECO:0000256" key="8">
    <source>
        <dbReference type="SAM" id="MobiDB-lite"/>
    </source>
</evidence>
<reference evidence="12" key="1">
    <citation type="submission" date="2018-12" db="EMBL/GenBank/DDBJ databases">
        <title>Tengunoibacter tsumagoiensis gen. nov., sp. nov., Dictyobacter kobayashii sp. nov., D. alpinus sp. nov., and D. joshuensis sp. nov. and description of Dictyobacteraceae fam. nov. within the order Ktedonobacterales isolated from Tengu-no-mugimeshi.</title>
        <authorList>
            <person name="Wang C.M."/>
            <person name="Zheng Y."/>
            <person name="Sakai Y."/>
            <person name="Toyoda A."/>
            <person name="Minakuchi Y."/>
            <person name="Abe K."/>
            <person name="Yokota A."/>
            <person name="Yabe S."/>
        </authorList>
    </citation>
    <scope>NUCLEOTIDE SEQUENCE [LARGE SCALE GENOMIC DNA]</scope>
    <source>
        <strain evidence="12">Uno16</strain>
    </source>
</reference>
<dbReference type="SUPFAM" id="SSF56112">
    <property type="entry name" value="Protein kinase-like (PK-like)"/>
    <property type="match status" value="1"/>
</dbReference>
<feature type="binding site" evidence="7">
    <location>
        <position position="46"/>
    </location>
    <ligand>
        <name>ATP</name>
        <dbReference type="ChEBI" id="CHEBI:30616"/>
    </ligand>
</feature>
<evidence type="ECO:0000256" key="6">
    <source>
        <dbReference type="ARBA" id="ARBA00022840"/>
    </source>
</evidence>
<dbReference type="InterPro" id="IPR011009">
    <property type="entry name" value="Kinase-like_dom_sf"/>
</dbReference>
<dbReference type="SMART" id="SM00220">
    <property type="entry name" value="S_TKc"/>
    <property type="match status" value="1"/>
</dbReference>
<dbReference type="EMBL" id="BIFT01000002">
    <property type="protein sequence ID" value="GCE31788.1"/>
    <property type="molecule type" value="Genomic_DNA"/>
</dbReference>
<dbReference type="InterPro" id="IPR008271">
    <property type="entry name" value="Ser/Thr_kinase_AS"/>
</dbReference>
<dbReference type="PROSITE" id="PS00107">
    <property type="entry name" value="PROTEIN_KINASE_ATP"/>
    <property type="match status" value="1"/>
</dbReference>
<evidence type="ECO:0000259" key="10">
    <source>
        <dbReference type="PROSITE" id="PS50011"/>
    </source>
</evidence>
<evidence type="ECO:0000256" key="9">
    <source>
        <dbReference type="SAM" id="Phobius"/>
    </source>
</evidence>
<dbReference type="Pfam" id="PF00069">
    <property type="entry name" value="Pkinase"/>
    <property type="match status" value="1"/>
</dbReference>
<dbReference type="InterPro" id="IPR000719">
    <property type="entry name" value="Prot_kinase_dom"/>
</dbReference>
<comment type="caution">
    <text evidence="11">The sequence shown here is derived from an EMBL/GenBank/DDBJ whole genome shotgun (WGS) entry which is preliminary data.</text>
</comment>
<keyword evidence="12" id="KW-1185">Reference proteome</keyword>
<keyword evidence="5" id="KW-0418">Kinase</keyword>
<evidence type="ECO:0000313" key="12">
    <source>
        <dbReference type="Proteomes" id="UP000287171"/>
    </source>
</evidence>
<dbReference type="PROSITE" id="PS50011">
    <property type="entry name" value="PROTEIN_KINASE_DOM"/>
    <property type="match status" value="1"/>
</dbReference>
<feature type="compositionally biased region" description="Polar residues" evidence="8">
    <location>
        <begin position="361"/>
        <end position="377"/>
    </location>
</feature>
<comment type="similarity">
    <text evidence="1">Belongs to the protein kinase superfamily. NEK Ser/Thr protein kinase family. NIMA subfamily.</text>
</comment>
<sequence length="823" mass="89181">MKLWRYGVPLEQLGGRYRLEGMLGSGGMADVCLAWDERDACEVAVKVIKDNELDQRTVDRFLKEASQVARWRHPHILRIFGATRFELVDRSLGSMIPYIVMEFAQNGDLHKRLQPGTPFAFAQTLVVFEQLCAAVSYAHSQGMIHRDLKPLNILFRALADGSEQMVLSDFGLAVEKDATHFTFASGGTLPYMAPEQLRGRVEQASDIFALGVILYQLCTGRLPFRRSLASISRRDPLPPPRLPSQVFRLLPPDLDGVILRALAEDPRQRYTDALDFWDAVQEVVSASTIHAITRHQSQYSSSSGARSIQDPFISDSAADDDIAHLPFRQPSYGPTARQAPDALASRPSLPASDDFEELESEPNTARIRSNNTESQSRSVRRSTDLQTRIPPRTSRGPISSPDPISTTGPTAIPTRPAPQPRRQRPWRIGIALIALLLLGLISFLLAPMIMNGVHTITGAQTGPTITLVPNTSIITENYTIQGVASNPDPQKFQITTHTVTASKSQTQPAIATGHTQTQGVVAKGTLTFFNGSFAPFTVNANITIPGPNGTEFLTDHTFTIPAASSVTGKQGAQDVPAHATKQGAIGNITTLGINQACCTDQNFVTVRNKAPFTGGQDTQDYKFLQQADVDGVVNQVKPELTTQAQAALKANVPAGEQLDVNSVQCSPQAKPDQAVGDQGKNITSAQVSVTLSCSGTSYHKDELQQLVMQQMLAKAHQNPGDDYQLQGEVTTTLMPNPANSITAGLLLVQGHGTWVYQVKAEQKQQLLRQVAGKSIDAAKNIIKQQKGIVNVFIKSGDNAAATLPTDPTAITIQVQSSPGTSQG</sequence>
<dbReference type="OrthoDB" id="137093at2"/>
<keyword evidence="9" id="KW-0812">Transmembrane</keyword>
<evidence type="ECO:0000256" key="5">
    <source>
        <dbReference type="ARBA" id="ARBA00022777"/>
    </source>
</evidence>
<dbReference type="Gene3D" id="1.10.510.10">
    <property type="entry name" value="Transferase(Phosphotransferase) domain 1"/>
    <property type="match status" value="1"/>
</dbReference>
<dbReference type="CDD" id="cd14014">
    <property type="entry name" value="STKc_PknB_like"/>
    <property type="match status" value="1"/>
</dbReference>
<evidence type="ECO:0000313" key="11">
    <source>
        <dbReference type="EMBL" id="GCE31788.1"/>
    </source>
</evidence>
<feature type="region of interest" description="Disordered" evidence="8">
    <location>
        <begin position="324"/>
        <end position="422"/>
    </location>
</feature>
<keyword evidence="6 7" id="KW-0067">ATP-binding</keyword>
<keyword evidence="4 7" id="KW-0547">Nucleotide-binding</keyword>
<organism evidence="11 12">
    <name type="scientific">Dictyobacter alpinus</name>
    <dbReference type="NCBI Taxonomy" id="2014873"/>
    <lineage>
        <taxon>Bacteria</taxon>
        <taxon>Bacillati</taxon>
        <taxon>Chloroflexota</taxon>
        <taxon>Ktedonobacteria</taxon>
        <taxon>Ktedonobacterales</taxon>
        <taxon>Dictyobacteraceae</taxon>
        <taxon>Dictyobacter</taxon>
    </lineage>
</organism>
<keyword evidence="9" id="KW-1133">Transmembrane helix</keyword>
<evidence type="ECO:0000256" key="2">
    <source>
        <dbReference type="ARBA" id="ARBA00012513"/>
    </source>
</evidence>
<dbReference type="GO" id="GO:0004674">
    <property type="term" value="F:protein serine/threonine kinase activity"/>
    <property type="evidence" value="ECO:0007669"/>
    <property type="project" value="UniProtKB-EC"/>
</dbReference>
<proteinExistence type="inferred from homology"/>
<feature type="transmembrane region" description="Helical" evidence="9">
    <location>
        <begin position="428"/>
        <end position="450"/>
    </location>
</feature>
<keyword evidence="9" id="KW-0472">Membrane</keyword>